<evidence type="ECO:0000256" key="1">
    <source>
        <dbReference type="SAM" id="SignalP"/>
    </source>
</evidence>
<feature type="chain" id="PRO_5016997951" description="SGNH hydrolase-type esterase domain-containing protein" evidence="1">
    <location>
        <begin position="23"/>
        <end position="421"/>
    </location>
</feature>
<feature type="signal peptide" evidence="1">
    <location>
        <begin position="1"/>
        <end position="22"/>
    </location>
</feature>
<dbReference type="Gene3D" id="2.60.120.1360">
    <property type="match status" value="1"/>
</dbReference>
<reference evidence="3 4" key="1">
    <citation type="journal article" date="2018" name="Nat. Biotechnol.">
        <title>A standardized bacterial taxonomy based on genome phylogeny substantially revises the tree of life.</title>
        <authorList>
            <person name="Parks D.H."/>
            <person name="Chuvochina M."/>
            <person name="Waite D.W."/>
            <person name="Rinke C."/>
            <person name="Skarshewski A."/>
            <person name="Chaumeil P.A."/>
            <person name="Hugenholtz P."/>
        </authorList>
    </citation>
    <scope>NUCLEOTIDE SEQUENCE [LARGE SCALE GENOMIC DNA]</scope>
    <source>
        <strain evidence="3">UBA11482</strain>
    </source>
</reference>
<dbReference type="PANTHER" id="PTHR30383:SF29">
    <property type="entry name" value="SGNH HYDROLASE-TYPE ESTERASE DOMAIN-CONTAINING PROTEIN"/>
    <property type="match status" value="1"/>
</dbReference>
<dbReference type="Pfam" id="PF13472">
    <property type="entry name" value="Lipase_GDSL_2"/>
    <property type="match status" value="1"/>
</dbReference>
<comment type="caution">
    <text evidence="3">The sequence shown here is derived from an EMBL/GenBank/DDBJ whole genome shotgun (WGS) entry which is preliminary data.</text>
</comment>
<evidence type="ECO:0000313" key="3">
    <source>
        <dbReference type="EMBL" id="HBJ09466.1"/>
    </source>
</evidence>
<dbReference type="Proteomes" id="UP000262954">
    <property type="component" value="Unassembled WGS sequence"/>
</dbReference>
<gene>
    <name evidence="3" type="ORF">DDY73_10735</name>
</gene>
<sequence>MRYFTVISILVFSLCFFRVTNAQTNISVTVKDSLTEYPFICVKENILSDSLNTMALFYEKLKILKSDTDTVRKVVNILHLGDSHIQAGFLSGQMMSRFQSDFGNAGRGLIVPLKLIKSNEPRDYAIRSTASWFGCRCVDRKNYPCPGLGGMAVATRDTSFFFDIATLSKTDSCNAFCSVTVFHHPRTSPLSVVSQKKGVNYYPTRWPFASRIELDTLVCNLHLKGQSMFGDTSIYYAMSLENRNSGILYHSSGINGSCYSHYVEAGQVLNQTAALTPDLIILSLGTNEAFGKCDQKDIYDQIDRVVSMLRDIHPGAVFLLTTPPECHRRVRRKGKKKYYYTYVTNTKVEKVAETIRRYAVGKGLACWDLFSISGGRGSAKSWVKYQLSARDRIHFNIKGYELQGNLLYDAIIKGYNDYVGK</sequence>
<protein>
    <recommendedName>
        <fullName evidence="2">SGNH hydrolase-type esterase domain-containing protein</fullName>
    </recommendedName>
</protein>
<dbReference type="EMBL" id="DNWC01000140">
    <property type="protein sequence ID" value="HBJ09466.1"/>
    <property type="molecule type" value="Genomic_DNA"/>
</dbReference>
<dbReference type="AlphaFoldDB" id="A0A354M4M7"/>
<name>A0A354M4M7_9BACT</name>
<accession>A0A354M4M7</accession>
<dbReference type="InterPro" id="IPR036514">
    <property type="entry name" value="SGNH_hydro_sf"/>
</dbReference>
<proteinExistence type="predicted"/>
<dbReference type="Gene3D" id="3.40.50.1110">
    <property type="entry name" value="SGNH hydrolase"/>
    <property type="match status" value="1"/>
</dbReference>
<dbReference type="GO" id="GO:0016788">
    <property type="term" value="F:hydrolase activity, acting on ester bonds"/>
    <property type="evidence" value="ECO:0007669"/>
    <property type="project" value="UniProtKB-ARBA"/>
</dbReference>
<evidence type="ECO:0000259" key="2">
    <source>
        <dbReference type="Pfam" id="PF13472"/>
    </source>
</evidence>
<feature type="domain" description="SGNH hydrolase-type esterase" evidence="2">
    <location>
        <begin position="240"/>
        <end position="402"/>
    </location>
</feature>
<dbReference type="PANTHER" id="PTHR30383">
    <property type="entry name" value="THIOESTERASE 1/PROTEASE 1/LYSOPHOSPHOLIPASE L1"/>
    <property type="match status" value="1"/>
</dbReference>
<dbReference type="RefSeq" id="WP_022390535.1">
    <property type="nucleotide sequence ID" value="NZ_CAUCGY010000058.1"/>
</dbReference>
<keyword evidence="1" id="KW-0732">Signal</keyword>
<dbReference type="InterPro" id="IPR013830">
    <property type="entry name" value="SGNH_hydro"/>
</dbReference>
<evidence type="ECO:0000313" key="4">
    <source>
        <dbReference type="Proteomes" id="UP000262954"/>
    </source>
</evidence>
<organism evidence="3 4">
    <name type="scientific">Coprobacter fastidiosus</name>
    <dbReference type="NCBI Taxonomy" id="1099853"/>
    <lineage>
        <taxon>Bacteria</taxon>
        <taxon>Pseudomonadati</taxon>
        <taxon>Bacteroidota</taxon>
        <taxon>Bacteroidia</taxon>
        <taxon>Bacteroidales</taxon>
        <taxon>Barnesiellaceae</taxon>
        <taxon>Coprobacter</taxon>
    </lineage>
</organism>
<dbReference type="InterPro" id="IPR051532">
    <property type="entry name" value="Ester_Hydrolysis_Enzymes"/>
</dbReference>
<dbReference type="SUPFAM" id="SSF52266">
    <property type="entry name" value="SGNH hydrolase"/>
    <property type="match status" value="1"/>
</dbReference>